<dbReference type="EMBL" id="CAJNJA010094609">
    <property type="protein sequence ID" value="CAE7941669.1"/>
    <property type="molecule type" value="Genomic_DNA"/>
</dbReference>
<keyword evidence="2" id="KW-0240">DNA-directed RNA polymerase</keyword>
<evidence type="ECO:0000256" key="1">
    <source>
        <dbReference type="ARBA" id="ARBA00012418"/>
    </source>
</evidence>
<dbReference type="Gene3D" id="4.10.860.120">
    <property type="entry name" value="RNA polymerase II, clamp domain"/>
    <property type="match status" value="1"/>
</dbReference>
<dbReference type="OrthoDB" id="72053at2759"/>
<dbReference type="Proteomes" id="UP000601435">
    <property type="component" value="Unassembled WGS sequence"/>
</dbReference>
<sequence length="189" mass="21018">MEGLVAATQHAWSHPRSLVVSEVTLATRFPGVWALGEGNFYEFTHSDRPAVLVALGPEVGEDLEQEIRGAQREFSQEFLFGALNGSHWSEELKMFNIHPQEPGPNPSREVQARPFEALRSPDSSDLNAPYSRAELKRVKAVRFTMFDADTLTAYSVAEISSNEIYRNGQPVHGGVNDPRLGPIDVRSWA</sequence>
<gene>
    <name evidence="6" type="primary">RPII</name>
    <name evidence="6" type="ORF">SNEC2469_LOCUS34365</name>
</gene>
<keyword evidence="4" id="KW-0548">Nucleotidyltransferase</keyword>
<comment type="caution">
    <text evidence="6">The sequence shown here is derived from an EMBL/GenBank/DDBJ whole genome shotgun (WGS) entry which is preliminary data.</text>
</comment>
<evidence type="ECO:0000256" key="4">
    <source>
        <dbReference type="ARBA" id="ARBA00022695"/>
    </source>
</evidence>
<reference evidence="6" key="1">
    <citation type="submission" date="2021-02" db="EMBL/GenBank/DDBJ databases">
        <authorList>
            <person name="Dougan E. K."/>
            <person name="Rhodes N."/>
            <person name="Thang M."/>
            <person name="Chan C."/>
        </authorList>
    </citation>
    <scope>NUCLEOTIDE SEQUENCE</scope>
</reference>
<keyword evidence="5" id="KW-0804">Transcription</keyword>
<evidence type="ECO:0000256" key="3">
    <source>
        <dbReference type="ARBA" id="ARBA00022679"/>
    </source>
</evidence>
<proteinExistence type="predicted"/>
<dbReference type="EC" id="2.7.7.6" evidence="1"/>
<dbReference type="SUPFAM" id="SSF64484">
    <property type="entry name" value="beta and beta-prime subunits of DNA dependent RNA-polymerase"/>
    <property type="match status" value="1"/>
</dbReference>
<keyword evidence="7" id="KW-1185">Reference proteome</keyword>
<dbReference type="AlphaFoldDB" id="A0A813CD05"/>
<protein>
    <recommendedName>
        <fullName evidence="1">DNA-directed RNA polymerase</fullName>
        <ecNumber evidence="1">2.7.7.6</ecNumber>
    </recommendedName>
</protein>
<name>A0A813CD05_9DINO</name>
<evidence type="ECO:0000313" key="7">
    <source>
        <dbReference type="Proteomes" id="UP000601435"/>
    </source>
</evidence>
<dbReference type="InterPro" id="IPR044893">
    <property type="entry name" value="RNA_pol_Rpb1_clamp_domain"/>
</dbReference>
<keyword evidence="3" id="KW-0808">Transferase</keyword>
<evidence type="ECO:0000256" key="5">
    <source>
        <dbReference type="ARBA" id="ARBA00023163"/>
    </source>
</evidence>
<evidence type="ECO:0000313" key="6">
    <source>
        <dbReference type="EMBL" id="CAE7941669.1"/>
    </source>
</evidence>
<organism evidence="6 7">
    <name type="scientific">Symbiodinium necroappetens</name>
    <dbReference type="NCBI Taxonomy" id="1628268"/>
    <lineage>
        <taxon>Eukaryota</taxon>
        <taxon>Sar</taxon>
        <taxon>Alveolata</taxon>
        <taxon>Dinophyceae</taxon>
        <taxon>Suessiales</taxon>
        <taxon>Symbiodiniaceae</taxon>
        <taxon>Symbiodinium</taxon>
    </lineage>
</organism>
<evidence type="ECO:0000256" key="2">
    <source>
        <dbReference type="ARBA" id="ARBA00022478"/>
    </source>
</evidence>
<accession>A0A813CD05</accession>
<dbReference type="GO" id="GO:0003899">
    <property type="term" value="F:DNA-directed RNA polymerase activity"/>
    <property type="evidence" value="ECO:0007669"/>
    <property type="project" value="UniProtKB-EC"/>
</dbReference>
<dbReference type="GO" id="GO:0000428">
    <property type="term" value="C:DNA-directed RNA polymerase complex"/>
    <property type="evidence" value="ECO:0007669"/>
    <property type="project" value="UniProtKB-KW"/>
</dbReference>